<dbReference type="STRING" id="670386.D3B266"/>
<evidence type="ECO:0000256" key="5">
    <source>
        <dbReference type="ARBA" id="ARBA00022670"/>
    </source>
</evidence>
<dbReference type="Pfam" id="PF03416">
    <property type="entry name" value="Peptidase_C54"/>
    <property type="match status" value="1"/>
</dbReference>
<dbReference type="GO" id="GO:0019786">
    <property type="term" value="F:protein-phosphatidylethanolamide deconjugating activity"/>
    <property type="evidence" value="ECO:0007669"/>
    <property type="project" value="InterPro"/>
</dbReference>
<keyword evidence="12" id="KW-0175">Coiled coil</keyword>
<keyword evidence="4 11" id="KW-0963">Cytoplasm</keyword>
<evidence type="ECO:0000256" key="11">
    <source>
        <dbReference type="RuleBase" id="RU363115"/>
    </source>
</evidence>
<accession>D3B266</accession>
<evidence type="ECO:0000256" key="13">
    <source>
        <dbReference type="SAM" id="MobiDB-lite"/>
    </source>
</evidence>
<sequence length="734" mass="84317">MFLLNIENLMSRFHCLYLNIKVGYQGSYSFQHLQIQPQLEKQQQQNQQHQQQQQIIQQQKQQHQQQFKQFGQLQQQQQNGQQLQQQQNQKNEKKKNFFDFYKSGKQKIMISFYNIYRNYPSNPPSFSANSPLWLMGKSYNTHNGASKSTALIVTSGFSSCSSENMIYQQNPYQFEKQHHQQQQQQQSTSLNINSLFSSIFQSSNNSNSSSSSSSNSSSSNSSSSSSSSQQLPTPKCNNTMTPLHHQSQIITPTHYSPNNNNTINNREEANQEIDRFIADFKNILWFSYRKDFAPIENTNITTDIGWGCMVRTGQMLLARALLRHLYQNENIPEVDRTRPSSKYRKVMNWFCDLPTREHYYSIHQIVHKNKIIAKYHNSKLKDFDIETDENIDLLNVDEWFAPTKISVVLKHLLKSHGLSDITMYVPSDGVVYKDYVRKLCTDERLSFDPESSGINSGCNSYIIDGNAARVPSMQSYQYKSASSFGQNSPSNPAFSSFVPSKSPPSSMEEENYLVGENSGSFKDPLTCSDFFSSSCIPQRWKSIIILVPIKLGLDKLNEVYFREIKSMLELPQSIGLIGGKPKQSFYFVGYQDEHIIYLDPHFVHDTVSPNDINFSDSYHHCVPQKMLISQLDPSMAIGFYCHTQSDFEDFCVRIKEIEKRGFPVVSVGEQCPDYQVESDDVDLDEFEEECENSFINNLQGQVSDFIGANNNSNSNNNTKFEDSEDDLDGFTMVN</sequence>
<evidence type="ECO:0000256" key="7">
    <source>
        <dbReference type="ARBA" id="ARBA00022807"/>
    </source>
</evidence>
<protein>
    <recommendedName>
        <fullName evidence="11">Cysteine protease</fullName>
        <ecNumber evidence="11">3.4.22.-</ecNumber>
    </recommendedName>
</protein>
<feature type="region of interest" description="Disordered" evidence="13">
    <location>
        <begin position="205"/>
        <end position="241"/>
    </location>
</feature>
<dbReference type="GO" id="GO:0035973">
    <property type="term" value="P:aggrephagy"/>
    <property type="evidence" value="ECO:0007669"/>
    <property type="project" value="TreeGrafter"/>
</dbReference>
<evidence type="ECO:0000256" key="3">
    <source>
        <dbReference type="ARBA" id="ARBA00022448"/>
    </source>
</evidence>
<name>D3B266_HETP5</name>
<feature type="region of interest" description="Disordered" evidence="13">
    <location>
        <begin position="709"/>
        <end position="734"/>
    </location>
</feature>
<dbReference type="OMA" id="KIMISFY"/>
<dbReference type="GO" id="GO:0004197">
    <property type="term" value="F:cysteine-type endopeptidase activity"/>
    <property type="evidence" value="ECO:0007669"/>
    <property type="project" value="TreeGrafter"/>
</dbReference>
<comment type="subcellular location">
    <subcellularLocation>
        <location evidence="1 11">Cytoplasm</location>
    </subcellularLocation>
</comment>
<dbReference type="PANTHER" id="PTHR22624:SF58">
    <property type="entry name" value="CYSTEINE PROTEASE ATG4"/>
    <property type="match status" value="1"/>
</dbReference>
<evidence type="ECO:0000259" key="14">
    <source>
        <dbReference type="Pfam" id="PF03416"/>
    </source>
</evidence>
<keyword evidence="9 11" id="KW-0072">Autophagy</keyword>
<evidence type="ECO:0000256" key="2">
    <source>
        <dbReference type="ARBA" id="ARBA00010958"/>
    </source>
</evidence>
<evidence type="ECO:0000256" key="9">
    <source>
        <dbReference type="ARBA" id="ARBA00023006"/>
    </source>
</evidence>
<evidence type="ECO:0000313" key="15">
    <source>
        <dbReference type="EMBL" id="EFA84441.1"/>
    </source>
</evidence>
<dbReference type="MEROPS" id="C54.A08"/>
<dbReference type="GeneID" id="31357998"/>
<keyword evidence="16" id="KW-1185">Reference proteome</keyword>
<dbReference type="AlphaFoldDB" id="D3B266"/>
<proteinExistence type="inferred from homology"/>
<evidence type="ECO:0000256" key="4">
    <source>
        <dbReference type="ARBA" id="ARBA00022490"/>
    </source>
</evidence>
<keyword evidence="7" id="KW-0788">Thiol protease</keyword>
<dbReference type="GO" id="GO:0000045">
    <property type="term" value="P:autophagosome assembly"/>
    <property type="evidence" value="ECO:0007669"/>
    <property type="project" value="TreeGrafter"/>
</dbReference>
<dbReference type="GO" id="GO:0016485">
    <property type="term" value="P:protein processing"/>
    <property type="evidence" value="ECO:0007669"/>
    <property type="project" value="TreeGrafter"/>
</dbReference>
<comment type="catalytic activity">
    <reaction evidence="10">
        <text>[protein]-C-terminal L-amino acid-glycyl-phosphatidylethanolamide + H2O = [protein]-C-terminal L-amino acid-glycine + a 1,2-diacyl-sn-glycero-3-phosphoethanolamine</text>
        <dbReference type="Rhea" id="RHEA:67548"/>
        <dbReference type="Rhea" id="RHEA-COMP:17323"/>
        <dbReference type="Rhea" id="RHEA-COMP:17324"/>
        <dbReference type="ChEBI" id="CHEBI:15377"/>
        <dbReference type="ChEBI" id="CHEBI:64612"/>
        <dbReference type="ChEBI" id="CHEBI:172940"/>
        <dbReference type="ChEBI" id="CHEBI:172941"/>
    </reaction>
    <physiologicalReaction direction="left-to-right" evidence="10">
        <dbReference type="Rhea" id="RHEA:67549"/>
    </physiologicalReaction>
</comment>
<dbReference type="GO" id="GO:0015031">
    <property type="term" value="P:protein transport"/>
    <property type="evidence" value="ECO:0007669"/>
    <property type="project" value="UniProtKB-KW"/>
</dbReference>
<dbReference type="InterPro" id="IPR038765">
    <property type="entry name" value="Papain-like_cys_pep_sf"/>
</dbReference>
<dbReference type="GO" id="GO:0000423">
    <property type="term" value="P:mitophagy"/>
    <property type="evidence" value="ECO:0007669"/>
    <property type="project" value="TreeGrafter"/>
</dbReference>
<dbReference type="PANTHER" id="PTHR22624">
    <property type="entry name" value="CYSTEINE PROTEASE ATG4"/>
    <property type="match status" value="1"/>
</dbReference>
<evidence type="ECO:0000256" key="10">
    <source>
        <dbReference type="ARBA" id="ARBA00029362"/>
    </source>
</evidence>
<evidence type="ECO:0000313" key="16">
    <source>
        <dbReference type="Proteomes" id="UP000001396"/>
    </source>
</evidence>
<keyword evidence="5 11" id="KW-0645">Protease</keyword>
<feature type="domain" description="Peptidase C54 catalytic" evidence="14">
    <location>
        <begin position="274"/>
        <end position="652"/>
    </location>
</feature>
<dbReference type="GO" id="GO:0005737">
    <property type="term" value="C:cytoplasm"/>
    <property type="evidence" value="ECO:0007669"/>
    <property type="project" value="UniProtKB-SubCell"/>
</dbReference>
<dbReference type="RefSeq" id="XP_020436555.1">
    <property type="nucleotide sequence ID" value="XM_020573460.1"/>
</dbReference>
<comment type="similarity">
    <text evidence="2 11">Belongs to the peptidase C54 family.</text>
</comment>
<dbReference type="GO" id="GO:0034727">
    <property type="term" value="P:piecemeal microautophagy of the nucleus"/>
    <property type="evidence" value="ECO:0007669"/>
    <property type="project" value="TreeGrafter"/>
</dbReference>
<organism evidence="15 16">
    <name type="scientific">Heterostelium pallidum (strain ATCC 26659 / Pp 5 / PN500)</name>
    <name type="common">Cellular slime mold</name>
    <name type="synonym">Polysphondylium pallidum</name>
    <dbReference type="NCBI Taxonomy" id="670386"/>
    <lineage>
        <taxon>Eukaryota</taxon>
        <taxon>Amoebozoa</taxon>
        <taxon>Evosea</taxon>
        <taxon>Eumycetozoa</taxon>
        <taxon>Dictyostelia</taxon>
        <taxon>Acytosteliales</taxon>
        <taxon>Acytosteliaceae</taxon>
        <taxon>Heterostelium</taxon>
    </lineage>
</organism>
<keyword evidence="6 11" id="KW-0378">Hydrolase</keyword>
<gene>
    <name evidence="15" type="primary">atg4-2</name>
    <name evidence="15" type="ORF">PPL_02473</name>
</gene>
<keyword evidence="3" id="KW-0813">Transport</keyword>
<evidence type="ECO:0000256" key="6">
    <source>
        <dbReference type="ARBA" id="ARBA00022801"/>
    </source>
</evidence>
<dbReference type="InterPro" id="IPR046792">
    <property type="entry name" value="Peptidase_C54_cat"/>
</dbReference>
<evidence type="ECO:0000256" key="8">
    <source>
        <dbReference type="ARBA" id="ARBA00022927"/>
    </source>
</evidence>
<keyword evidence="8 11" id="KW-0653">Protein transport</keyword>
<evidence type="ECO:0000256" key="12">
    <source>
        <dbReference type="SAM" id="Coils"/>
    </source>
</evidence>
<comment type="caution">
    <text evidence="15">The sequence shown here is derived from an EMBL/GenBank/DDBJ whole genome shotgun (WGS) entry which is preliminary data.</text>
</comment>
<dbReference type="EC" id="3.4.22.-" evidence="11"/>
<dbReference type="EMBL" id="ADBJ01000009">
    <property type="protein sequence ID" value="EFA84441.1"/>
    <property type="molecule type" value="Genomic_DNA"/>
</dbReference>
<dbReference type="InterPro" id="IPR005078">
    <property type="entry name" value="Peptidase_C54"/>
</dbReference>
<comment type="function">
    <text evidence="11">Cysteine protease that plays a key role in autophagy by mediating both proteolytic activation and delipidation of ATG8 family proteins.</text>
</comment>
<reference evidence="15 16" key="1">
    <citation type="journal article" date="2011" name="Genome Res.">
        <title>Phylogeny-wide analysis of social amoeba genomes highlights ancient origins for complex intercellular communication.</title>
        <authorList>
            <person name="Heidel A.J."/>
            <person name="Lawal H.M."/>
            <person name="Felder M."/>
            <person name="Schilde C."/>
            <person name="Helps N.R."/>
            <person name="Tunggal B."/>
            <person name="Rivero F."/>
            <person name="John U."/>
            <person name="Schleicher M."/>
            <person name="Eichinger L."/>
            <person name="Platzer M."/>
            <person name="Noegel A.A."/>
            <person name="Schaap P."/>
            <person name="Gloeckner G."/>
        </authorList>
    </citation>
    <scope>NUCLEOTIDE SEQUENCE [LARGE SCALE GENOMIC DNA]</scope>
    <source>
        <strain evidence="16">ATCC 26659 / Pp 5 / PN500</strain>
    </source>
</reference>
<dbReference type="InParanoid" id="D3B266"/>
<feature type="compositionally biased region" description="Low complexity" evidence="13">
    <location>
        <begin position="205"/>
        <end position="231"/>
    </location>
</feature>
<feature type="coiled-coil region" evidence="12">
    <location>
        <begin position="39"/>
        <end position="93"/>
    </location>
</feature>
<evidence type="ECO:0000256" key="1">
    <source>
        <dbReference type="ARBA" id="ARBA00004496"/>
    </source>
</evidence>
<dbReference type="SUPFAM" id="SSF54001">
    <property type="entry name" value="Cysteine proteinases"/>
    <property type="match status" value="1"/>
</dbReference>
<dbReference type="Proteomes" id="UP000001396">
    <property type="component" value="Unassembled WGS sequence"/>
</dbReference>